<feature type="signal peptide" evidence="4">
    <location>
        <begin position="1"/>
        <end position="19"/>
    </location>
</feature>
<organism evidence="6 7">
    <name type="scientific">Lentzea fradiae</name>
    <dbReference type="NCBI Taxonomy" id="200378"/>
    <lineage>
        <taxon>Bacteria</taxon>
        <taxon>Bacillati</taxon>
        <taxon>Actinomycetota</taxon>
        <taxon>Actinomycetes</taxon>
        <taxon>Pseudonocardiales</taxon>
        <taxon>Pseudonocardiaceae</taxon>
        <taxon>Lentzea</taxon>
    </lineage>
</organism>
<evidence type="ECO:0000256" key="2">
    <source>
        <dbReference type="ARBA" id="ARBA00022737"/>
    </source>
</evidence>
<evidence type="ECO:0000259" key="5">
    <source>
        <dbReference type="Pfam" id="PF03160"/>
    </source>
</evidence>
<evidence type="ECO:0000313" key="7">
    <source>
        <dbReference type="Proteomes" id="UP000199623"/>
    </source>
</evidence>
<dbReference type="InterPro" id="IPR003644">
    <property type="entry name" value="Calx_beta"/>
</dbReference>
<dbReference type="RefSeq" id="WP_090052277.1">
    <property type="nucleotide sequence ID" value="NZ_FNCC01000010.1"/>
</dbReference>
<keyword evidence="2" id="KW-0677">Repeat</keyword>
<evidence type="ECO:0000256" key="4">
    <source>
        <dbReference type="SAM" id="SignalP"/>
    </source>
</evidence>
<dbReference type="AlphaFoldDB" id="A0A1G7VZI5"/>
<dbReference type="STRING" id="200378.SAMN05216553_11059"/>
<dbReference type="Gene3D" id="2.60.40.2030">
    <property type="match status" value="1"/>
</dbReference>
<dbReference type="GO" id="GO:0007154">
    <property type="term" value="P:cell communication"/>
    <property type="evidence" value="ECO:0007669"/>
    <property type="project" value="InterPro"/>
</dbReference>
<sequence length="139" mass="14889">MKTIMVLLLLVLGVAPAYAGTECEPPDCPDVVDAHDGPVHEKADSYTATLRARDGEADENVEVTYRFVDGTAKLGQDYLAEPRAAVTIRAGTGEAGVPYRVLRVTGEQKRFTLEITSVRNGVVGKRIAVFTIGGTRGRA</sequence>
<dbReference type="Pfam" id="PF03160">
    <property type="entry name" value="Calx-beta"/>
    <property type="match status" value="1"/>
</dbReference>
<name>A0A1G7VZI5_9PSEU</name>
<keyword evidence="1 4" id="KW-0732">Signal</keyword>
<proteinExistence type="predicted"/>
<reference evidence="7" key="1">
    <citation type="submission" date="2016-10" db="EMBL/GenBank/DDBJ databases">
        <authorList>
            <person name="Varghese N."/>
            <person name="Submissions S."/>
        </authorList>
    </citation>
    <scope>NUCLEOTIDE SEQUENCE [LARGE SCALE GENOMIC DNA]</scope>
    <source>
        <strain evidence="7">CGMCC 4.3506</strain>
    </source>
</reference>
<dbReference type="OrthoDB" id="3693871at2"/>
<dbReference type="Proteomes" id="UP000199623">
    <property type="component" value="Unassembled WGS sequence"/>
</dbReference>
<dbReference type="SUPFAM" id="SSF141072">
    <property type="entry name" value="CalX-like"/>
    <property type="match status" value="1"/>
</dbReference>
<evidence type="ECO:0000256" key="1">
    <source>
        <dbReference type="ARBA" id="ARBA00022729"/>
    </source>
</evidence>
<keyword evidence="7" id="KW-1185">Reference proteome</keyword>
<gene>
    <name evidence="6" type="ORF">SAMN05216553_11059</name>
</gene>
<accession>A0A1G7VZI5</accession>
<protein>
    <submittedName>
        <fullName evidence="6">Calx-beta domain-containing protein</fullName>
    </submittedName>
</protein>
<evidence type="ECO:0000313" key="6">
    <source>
        <dbReference type="EMBL" id="SDG65186.1"/>
    </source>
</evidence>
<dbReference type="EMBL" id="FNCC01000010">
    <property type="protein sequence ID" value="SDG65186.1"/>
    <property type="molecule type" value="Genomic_DNA"/>
</dbReference>
<dbReference type="GO" id="GO:0016020">
    <property type="term" value="C:membrane"/>
    <property type="evidence" value="ECO:0007669"/>
    <property type="project" value="InterPro"/>
</dbReference>
<feature type="domain" description="Calx-beta" evidence="5">
    <location>
        <begin position="39"/>
        <end position="117"/>
    </location>
</feature>
<dbReference type="InterPro" id="IPR038081">
    <property type="entry name" value="CalX-like_sf"/>
</dbReference>
<keyword evidence="3" id="KW-0106">Calcium</keyword>
<evidence type="ECO:0000256" key="3">
    <source>
        <dbReference type="ARBA" id="ARBA00022837"/>
    </source>
</evidence>
<feature type="chain" id="PRO_5011489457" evidence="4">
    <location>
        <begin position="20"/>
        <end position="139"/>
    </location>
</feature>